<keyword evidence="8" id="KW-0175">Coiled coil</keyword>
<keyword evidence="2" id="KW-0813">Transport</keyword>
<evidence type="ECO:0000256" key="7">
    <source>
        <dbReference type="ARBA" id="ARBA00023136"/>
    </source>
</evidence>
<keyword evidence="6" id="KW-0811">Translocation</keyword>
<feature type="coiled-coil region" evidence="8">
    <location>
        <begin position="29"/>
        <end position="56"/>
    </location>
</feature>
<dbReference type="RefSeq" id="WP_012020756.1">
    <property type="nucleotide sequence ID" value="NZ_CP008822.1"/>
</dbReference>
<evidence type="ECO:0000256" key="8">
    <source>
        <dbReference type="SAM" id="Coils"/>
    </source>
</evidence>
<evidence type="ECO:0000313" key="11">
    <source>
        <dbReference type="EMBL" id="AKV76126.1"/>
    </source>
</evidence>
<sequence>MIGSISDLLIMVVVAILLLGGEKDLSGTVKNLGRTLSELRKRQNDFKNELMRELSESGDITQEAKRSLSFNSDVTPAVRPLPRATQSTVPDDPRIRQLEEQIKRLQAELERLKKGDGKN</sequence>
<dbReference type="Gene3D" id="1.20.5.3310">
    <property type="match status" value="1"/>
</dbReference>
<evidence type="ECO:0000256" key="3">
    <source>
        <dbReference type="ARBA" id="ARBA00022692"/>
    </source>
</evidence>
<dbReference type="GeneID" id="97614141"/>
<dbReference type="Proteomes" id="UP000062475">
    <property type="component" value="Chromosome"/>
</dbReference>
<dbReference type="AlphaFoldDB" id="A0A088E6I3"/>
<comment type="subcellular location">
    <subcellularLocation>
        <location evidence="1">Membrane</location>
        <topology evidence="1">Single-pass membrane protein</topology>
    </subcellularLocation>
</comment>
<dbReference type="GO" id="GO:0016020">
    <property type="term" value="C:membrane"/>
    <property type="evidence" value="ECO:0007669"/>
    <property type="project" value="UniProtKB-ARBA"/>
</dbReference>
<dbReference type="Pfam" id="PF02416">
    <property type="entry name" value="TatA_B_E"/>
    <property type="match status" value="1"/>
</dbReference>
<dbReference type="Proteomes" id="UP000062398">
    <property type="component" value="Chromosome"/>
</dbReference>
<reference evidence="17 18" key="2">
    <citation type="journal article" date="2015" name="Genome Announc.">
        <title>Complete Genome Sequences of Evolved Arsenate-Resistant Metallosphaera sedula Strains.</title>
        <authorList>
            <person name="Ai C."/>
            <person name="McCarthy S."/>
            <person name="Schackwitz W."/>
            <person name="Martin J."/>
            <person name="Lipzen A."/>
            <person name="Blum P."/>
        </authorList>
    </citation>
    <scope>NUCLEOTIDE SEQUENCE [LARGE SCALE GENOMIC DNA]</scope>
    <source>
        <strain evidence="12 18">ARS120-1</strain>
        <strain evidence="13 17">ARS120-2</strain>
        <strain evidence="10 20">ARS50-1</strain>
        <strain evidence="11 19">ARS50-2</strain>
    </source>
</reference>
<name>A0A088E6I3_9CREN</name>
<dbReference type="EMBL" id="CP012173">
    <property type="protein sequence ID" value="AKV76126.1"/>
    <property type="molecule type" value="Genomic_DNA"/>
</dbReference>
<evidence type="ECO:0000313" key="20">
    <source>
        <dbReference type="Proteomes" id="UP000068832"/>
    </source>
</evidence>
<reference evidence="9 15" key="1">
    <citation type="journal article" date="2014" name="J. Bacteriol.">
        <title>Role of an Archaeal PitA Transporter in the Copper and Arsenic Resistance of Metallosphaera sedula, an Extreme Thermoacidophile.</title>
        <authorList>
            <person name="McCarthy S."/>
            <person name="Ai C."/>
            <person name="Wheaton G."/>
            <person name="Tevatia R."/>
            <person name="Eckrich V."/>
            <person name="Kelly R."/>
            <person name="Blum P."/>
        </authorList>
    </citation>
    <scope>NUCLEOTIDE SEQUENCE [LARGE SCALE GENOMIC DNA]</scope>
    <source>
        <strain evidence="9 15">CuR1</strain>
    </source>
</reference>
<dbReference type="GO" id="GO:0015031">
    <property type="term" value="P:protein transport"/>
    <property type="evidence" value="ECO:0007669"/>
    <property type="project" value="UniProtKB-KW"/>
</dbReference>
<dbReference type="PATRIC" id="fig|43687.5.peg.813"/>
<dbReference type="EMBL" id="CP012176">
    <property type="protein sequence ID" value="AKV84259.1"/>
    <property type="molecule type" value="Genomic_DNA"/>
</dbReference>
<evidence type="ECO:0000313" key="13">
    <source>
        <dbReference type="EMBL" id="AKV80622.1"/>
    </source>
</evidence>
<evidence type="ECO:0000313" key="15">
    <source>
        <dbReference type="Proteomes" id="UP000029084"/>
    </source>
</evidence>
<evidence type="ECO:0000256" key="2">
    <source>
        <dbReference type="ARBA" id="ARBA00022448"/>
    </source>
</evidence>
<organism evidence="9 15">
    <name type="scientific">Metallosphaera sedula</name>
    <dbReference type="NCBI Taxonomy" id="43687"/>
    <lineage>
        <taxon>Archaea</taxon>
        <taxon>Thermoproteota</taxon>
        <taxon>Thermoprotei</taxon>
        <taxon>Sulfolobales</taxon>
        <taxon>Sulfolobaceae</taxon>
        <taxon>Metallosphaera</taxon>
    </lineage>
</organism>
<dbReference type="Proteomes" id="UP000056255">
    <property type="component" value="Chromosome"/>
</dbReference>
<dbReference type="EMBL" id="CP012172">
    <property type="protein sequence ID" value="AKV73884.1"/>
    <property type="molecule type" value="Genomic_DNA"/>
</dbReference>
<evidence type="ECO:0000256" key="5">
    <source>
        <dbReference type="ARBA" id="ARBA00022989"/>
    </source>
</evidence>
<evidence type="ECO:0000313" key="14">
    <source>
        <dbReference type="EMBL" id="AKV84259.1"/>
    </source>
</evidence>
<evidence type="ECO:0000313" key="19">
    <source>
        <dbReference type="Proteomes" id="UP000062475"/>
    </source>
</evidence>
<accession>A0A088E6I3</accession>
<keyword evidence="3" id="KW-0812">Transmembrane</keyword>
<dbReference type="Proteomes" id="UP000029084">
    <property type="component" value="Chromosome"/>
</dbReference>
<dbReference type="EMBL" id="CP012174">
    <property type="protein sequence ID" value="AKV78377.1"/>
    <property type="molecule type" value="Genomic_DNA"/>
</dbReference>
<keyword evidence="4" id="KW-0653">Protein transport</keyword>
<evidence type="ECO:0000313" key="9">
    <source>
        <dbReference type="EMBL" id="AIM26955.1"/>
    </source>
</evidence>
<keyword evidence="7" id="KW-0472">Membrane</keyword>
<evidence type="ECO:0000313" key="17">
    <source>
        <dbReference type="Proteomes" id="UP000061362"/>
    </source>
</evidence>
<dbReference type="Proteomes" id="UP000061362">
    <property type="component" value="Chromosome"/>
</dbReference>
<dbReference type="InterPro" id="IPR003369">
    <property type="entry name" value="TatA/B/E"/>
</dbReference>
<dbReference type="OrthoDB" id="44155at2157"/>
<dbReference type="OMA" id="RTMYYET"/>
<evidence type="ECO:0000256" key="6">
    <source>
        <dbReference type="ARBA" id="ARBA00023010"/>
    </source>
</evidence>
<dbReference type="Proteomes" id="UP000068832">
    <property type="component" value="Chromosome"/>
</dbReference>
<dbReference type="EMBL" id="CP012175">
    <property type="protein sequence ID" value="AKV80622.1"/>
    <property type="molecule type" value="Genomic_DNA"/>
</dbReference>
<dbReference type="EMBL" id="CP008822">
    <property type="protein sequence ID" value="AIM26955.1"/>
    <property type="molecule type" value="Genomic_DNA"/>
</dbReference>
<evidence type="ECO:0000313" key="18">
    <source>
        <dbReference type="Proteomes" id="UP000062398"/>
    </source>
</evidence>
<evidence type="ECO:0000256" key="1">
    <source>
        <dbReference type="ARBA" id="ARBA00004167"/>
    </source>
</evidence>
<keyword evidence="5" id="KW-1133">Transmembrane helix</keyword>
<evidence type="ECO:0000313" key="10">
    <source>
        <dbReference type="EMBL" id="AKV73884.1"/>
    </source>
</evidence>
<evidence type="ECO:0000313" key="12">
    <source>
        <dbReference type="EMBL" id="AKV78377.1"/>
    </source>
</evidence>
<evidence type="ECO:0000313" key="16">
    <source>
        <dbReference type="Proteomes" id="UP000056255"/>
    </source>
</evidence>
<evidence type="ECO:0000256" key="4">
    <source>
        <dbReference type="ARBA" id="ARBA00022927"/>
    </source>
</evidence>
<gene>
    <name evidence="9" type="ORF">HA72_0794</name>
    <name evidence="10" type="ORF">MsedA_0809</name>
    <name evidence="11" type="ORF">MsedB_0810</name>
    <name evidence="12" type="ORF">MsedC_0809</name>
    <name evidence="13" type="ORF">MsedD_0810</name>
    <name evidence="14" type="ORF">MsedE_0809</name>
</gene>
<proteinExistence type="predicted"/>
<protein>
    <submittedName>
        <fullName evidence="9">Sec-independent translocation protein mttA/Hcf106</fullName>
    </submittedName>
    <submittedName>
        <fullName evidence="10">Translocase</fullName>
    </submittedName>
</protein>
<reference evidence="14 16" key="3">
    <citation type="submission" date="2015-07" db="EMBL/GenBank/DDBJ databases">
        <title>Physiological, transcriptional responses and genome re-sequencing of acid resistant extremely thermoacidophilic Metallosphaera sedula SARC-M1.</title>
        <authorList>
            <person name="Ai C."/>
            <person name="McCarthy S."/>
            <person name="Eckrich V."/>
            <person name="Rudrappa D."/>
            <person name="Qiu G."/>
            <person name="Blum P."/>
        </authorList>
    </citation>
    <scope>NUCLEOTIDE SEQUENCE [LARGE SCALE GENOMIC DNA]</scope>
    <source>
        <strain evidence="14 16">SARC-M1</strain>
    </source>
</reference>